<evidence type="ECO:0000313" key="4">
    <source>
        <dbReference type="Proteomes" id="UP000774750"/>
    </source>
</evidence>
<evidence type="ECO:0000313" key="3">
    <source>
        <dbReference type="EMBL" id="MBM6920470.1"/>
    </source>
</evidence>
<feature type="domain" description="DUF4097" evidence="2">
    <location>
        <begin position="54"/>
        <end position="239"/>
    </location>
</feature>
<keyword evidence="1" id="KW-0472">Membrane</keyword>
<dbReference type="Gene3D" id="2.160.20.120">
    <property type="match status" value="1"/>
</dbReference>
<dbReference type="AlphaFoldDB" id="A0A939BDP7"/>
<dbReference type="RefSeq" id="WP_204445370.1">
    <property type="nucleotide sequence ID" value="NZ_JACJKY010000005.1"/>
</dbReference>
<keyword evidence="1" id="KW-1133">Transmembrane helix</keyword>
<dbReference type="Proteomes" id="UP000774750">
    <property type="component" value="Unassembled WGS sequence"/>
</dbReference>
<dbReference type="EMBL" id="JACJKY010000005">
    <property type="protein sequence ID" value="MBM6920470.1"/>
    <property type="molecule type" value="Genomic_DNA"/>
</dbReference>
<evidence type="ECO:0000259" key="2">
    <source>
        <dbReference type="Pfam" id="PF13349"/>
    </source>
</evidence>
<dbReference type="InterPro" id="IPR025164">
    <property type="entry name" value="Toastrack_DUF4097"/>
</dbReference>
<reference evidence="3" key="2">
    <citation type="journal article" date="2021" name="Sci. Rep.">
        <title>The distribution of antibiotic resistance genes in chicken gut microbiota commensals.</title>
        <authorList>
            <person name="Juricova H."/>
            <person name="Matiasovicova J."/>
            <person name="Kubasova T."/>
            <person name="Cejkova D."/>
            <person name="Rychlik I."/>
        </authorList>
    </citation>
    <scope>NUCLEOTIDE SEQUENCE</scope>
    <source>
        <strain evidence="3">An559</strain>
    </source>
</reference>
<gene>
    <name evidence="3" type="ORF">H6A12_04780</name>
</gene>
<dbReference type="Pfam" id="PF13349">
    <property type="entry name" value="DUF4097"/>
    <property type="match status" value="1"/>
</dbReference>
<name>A0A939BDP7_9FIRM</name>
<keyword evidence="1" id="KW-0812">Transmembrane</keyword>
<feature type="transmembrane region" description="Helical" evidence="1">
    <location>
        <begin position="7"/>
        <end position="29"/>
    </location>
</feature>
<keyword evidence="4" id="KW-1185">Reference proteome</keyword>
<protein>
    <submittedName>
        <fullName evidence="3">DUF4097 family beta strand repeat protein</fullName>
    </submittedName>
</protein>
<sequence length="303" mass="32868">MKTAKKVWLIVAGGLVLLGLILFVCALAYTGFDVQNLSTVLLQEKITVIDEPFQNIRIEETESDVEFVLSNDNTCKVSYMEGEGVSRTVYVQDGTLIVRREDDQKWFMRIGIYTQKMKTTVYLPKNAYESLYVRSVSGNIFIPSSFSFTLATIENTSGNIQSAASMETELFARTVSGNISIEQASPQTLTAITTSGNLSLSSMTVRGEATMKTVSGDVNLKQTRVENELSCSSTSGNVTFEQSDAGSLRVETVSGDVSGTLLSQKMFQVQTTSGDTNVPLSQSGGICTVTTMSGNVHLSVMPE</sequence>
<accession>A0A939BDP7</accession>
<organism evidence="3 4">
    <name type="scientific">Merdimmobilis hominis</name>
    <dbReference type="NCBI Taxonomy" id="2897707"/>
    <lineage>
        <taxon>Bacteria</taxon>
        <taxon>Bacillati</taxon>
        <taxon>Bacillota</taxon>
        <taxon>Clostridia</taxon>
        <taxon>Eubacteriales</taxon>
        <taxon>Oscillospiraceae</taxon>
        <taxon>Merdimmobilis</taxon>
    </lineage>
</organism>
<reference evidence="3" key="1">
    <citation type="submission" date="2020-08" db="EMBL/GenBank/DDBJ databases">
        <authorList>
            <person name="Cejkova D."/>
            <person name="Kubasova T."/>
            <person name="Jahodarova E."/>
            <person name="Rychlik I."/>
        </authorList>
    </citation>
    <scope>NUCLEOTIDE SEQUENCE</scope>
    <source>
        <strain evidence="3">An559</strain>
    </source>
</reference>
<evidence type="ECO:0000256" key="1">
    <source>
        <dbReference type="SAM" id="Phobius"/>
    </source>
</evidence>
<proteinExistence type="predicted"/>
<comment type="caution">
    <text evidence="3">The sequence shown here is derived from an EMBL/GenBank/DDBJ whole genome shotgun (WGS) entry which is preliminary data.</text>
</comment>